<evidence type="ECO:0000313" key="2">
    <source>
        <dbReference type="EMBL" id="GFE10754.1"/>
    </source>
</evidence>
<evidence type="ECO:0000256" key="1">
    <source>
        <dbReference type="SAM" id="MobiDB-lite"/>
    </source>
</evidence>
<sequence>MTAAPLVLLEERLLLALGPLRGRPCTTSRTCGTGRPAARGAGRGDRPGPRLLPGREYRAVRRETKRWAREIWTVRAVERAVRQDKEAGANAASGCAGPGCREYPRSPPHVRPYVTAPHQVRTGAAAIRATVRTAVRGRC</sequence>
<feature type="region of interest" description="Disordered" evidence="1">
    <location>
        <begin position="83"/>
        <end position="108"/>
    </location>
</feature>
<evidence type="ECO:0000313" key="3">
    <source>
        <dbReference type="Proteomes" id="UP000435837"/>
    </source>
</evidence>
<feature type="compositionally biased region" description="Basic and acidic residues" evidence="1">
    <location>
        <begin position="42"/>
        <end position="53"/>
    </location>
</feature>
<accession>A0A640SIU2</accession>
<proteinExistence type="predicted"/>
<protein>
    <submittedName>
        <fullName evidence="2">Uncharacterized protein</fullName>
    </submittedName>
</protein>
<reference evidence="2 3" key="1">
    <citation type="submission" date="2019-12" db="EMBL/GenBank/DDBJ databases">
        <title>Whole genome shotgun sequence of Streptomyces caniferus NBRC 15389.</title>
        <authorList>
            <person name="Ichikawa N."/>
            <person name="Kimura A."/>
            <person name="Kitahashi Y."/>
            <person name="Komaki H."/>
            <person name="Tamura T."/>
        </authorList>
    </citation>
    <scope>NUCLEOTIDE SEQUENCE [LARGE SCALE GENOMIC DNA]</scope>
    <source>
        <strain evidence="2 3">NBRC 15389</strain>
    </source>
</reference>
<dbReference type="AlphaFoldDB" id="A0A640SIU2"/>
<name>A0A640SIU2_9ACTN</name>
<gene>
    <name evidence="2" type="ORF">Scani_70220</name>
</gene>
<dbReference type="Proteomes" id="UP000435837">
    <property type="component" value="Unassembled WGS sequence"/>
</dbReference>
<feature type="region of interest" description="Disordered" evidence="1">
    <location>
        <begin position="26"/>
        <end position="53"/>
    </location>
</feature>
<comment type="caution">
    <text evidence="2">The sequence shown here is derived from an EMBL/GenBank/DDBJ whole genome shotgun (WGS) entry which is preliminary data.</text>
</comment>
<dbReference type="EMBL" id="BLIN01000005">
    <property type="protein sequence ID" value="GFE10754.1"/>
    <property type="molecule type" value="Genomic_DNA"/>
</dbReference>
<organism evidence="2 3">
    <name type="scientific">Streptomyces caniferus</name>
    <dbReference type="NCBI Taxonomy" id="285557"/>
    <lineage>
        <taxon>Bacteria</taxon>
        <taxon>Bacillati</taxon>
        <taxon>Actinomycetota</taxon>
        <taxon>Actinomycetes</taxon>
        <taxon>Kitasatosporales</taxon>
        <taxon>Streptomycetaceae</taxon>
        <taxon>Streptomyces</taxon>
    </lineage>
</organism>